<organism evidence="2 3">
    <name type="scientific">Marasmiellus scandens</name>
    <dbReference type="NCBI Taxonomy" id="2682957"/>
    <lineage>
        <taxon>Eukaryota</taxon>
        <taxon>Fungi</taxon>
        <taxon>Dikarya</taxon>
        <taxon>Basidiomycota</taxon>
        <taxon>Agaricomycotina</taxon>
        <taxon>Agaricomycetes</taxon>
        <taxon>Agaricomycetidae</taxon>
        <taxon>Agaricales</taxon>
        <taxon>Marasmiineae</taxon>
        <taxon>Omphalotaceae</taxon>
        <taxon>Marasmiellus</taxon>
    </lineage>
</organism>
<dbReference type="Proteomes" id="UP001498398">
    <property type="component" value="Unassembled WGS sequence"/>
</dbReference>
<reference evidence="2 3" key="1">
    <citation type="submission" date="2024-01" db="EMBL/GenBank/DDBJ databases">
        <title>A draft genome for the cacao thread blight pathogen Marasmiellus scandens.</title>
        <authorList>
            <person name="Baruah I.K."/>
            <person name="Leung J."/>
            <person name="Bukari Y."/>
            <person name="Amoako-Attah I."/>
            <person name="Meinhardt L.W."/>
            <person name="Bailey B.A."/>
            <person name="Cohen S.P."/>
        </authorList>
    </citation>
    <scope>NUCLEOTIDE SEQUENCE [LARGE SCALE GENOMIC DNA]</scope>
    <source>
        <strain evidence="2 3">GH-19</strain>
    </source>
</reference>
<comment type="caution">
    <text evidence="2">The sequence shown here is derived from an EMBL/GenBank/DDBJ whole genome shotgun (WGS) entry which is preliminary data.</text>
</comment>
<feature type="domain" description="Protein kinase" evidence="1">
    <location>
        <begin position="1"/>
        <end position="100"/>
    </location>
</feature>
<proteinExistence type="predicted"/>
<dbReference type="Pfam" id="PF06293">
    <property type="entry name" value="Kdo"/>
    <property type="match status" value="1"/>
</dbReference>
<sequence>MDRVDDNYRPFDTADRSEQMRDFILEKLGALHQAGYVHGDVRDTNVMVRSDGEAEFMLVDFDWSGRIGEVFYPMNINKGPDLWRPDDVYDEALIKADYNI</sequence>
<protein>
    <recommendedName>
        <fullName evidence="1">Protein kinase domain-containing protein</fullName>
    </recommendedName>
</protein>
<evidence type="ECO:0000313" key="3">
    <source>
        <dbReference type="Proteomes" id="UP001498398"/>
    </source>
</evidence>
<dbReference type="SUPFAM" id="SSF56112">
    <property type="entry name" value="Protein kinase-like (PK-like)"/>
    <property type="match status" value="1"/>
</dbReference>
<dbReference type="PROSITE" id="PS50011">
    <property type="entry name" value="PROTEIN_KINASE_DOM"/>
    <property type="match status" value="1"/>
</dbReference>
<dbReference type="EMBL" id="JBANRG010000082">
    <property type="protein sequence ID" value="KAK7437958.1"/>
    <property type="molecule type" value="Genomic_DNA"/>
</dbReference>
<keyword evidence="3" id="KW-1185">Reference proteome</keyword>
<evidence type="ECO:0000313" key="2">
    <source>
        <dbReference type="EMBL" id="KAK7437958.1"/>
    </source>
</evidence>
<dbReference type="InterPro" id="IPR011009">
    <property type="entry name" value="Kinase-like_dom_sf"/>
</dbReference>
<name>A0ABR1IT06_9AGAR</name>
<dbReference type="Gene3D" id="1.10.510.10">
    <property type="entry name" value="Transferase(Phosphotransferase) domain 1"/>
    <property type="match status" value="1"/>
</dbReference>
<dbReference type="InterPro" id="IPR000719">
    <property type="entry name" value="Prot_kinase_dom"/>
</dbReference>
<evidence type="ECO:0000259" key="1">
    <source>
        <dbReference type="PROSITE" id="PS50011"/>
    </source>
</evidence>
<gene>
    <name evidence="2" type="ORF">VKT23_018393</name>
</gene>
<accession>A0ABR1IT06</accession>